<accession>A0A917PHH8</accession>
<dbReference type="Proteomes" id="UP000635726">
    <property type="component" value="Unassembled WGS sequence"/>
</dbReference>
<sequence>MKDDGIIVPQTSSNFDVYLNGVSLRDEGIAFVMTKSYGLEKIVRCELFFLDMDCFSITKDLYPSQFNEVSLVVVDSLAIRLNRIFLNKLIIHIYDPQPRIVIRLSFIFDESQRDRASIIKHFKDRSDYFWGLYTYMIDRGYETPCVDEVNDFVVFLNEKNDRSFYNLATEYIRQITEYDQTWQPEENGQFA</sequence>
<dbReference type="AlphaFoldDB" id="A0A917PHH8"/>
<name>A0A917PHH8_9DEIO</name>
<comment type="caution">
    <text evidence="1">The sequence shown here is derived from an EMBL/GenBank/DDBJ whole genome shotgun (WGS) entry which is preliminary data.</text>
</comment>
<protein>
    <submittedName>
        <fullName evidence="1">Uncharacterized protein</fullName>
    </submittedName>
</protein>
<evidence type="ECO:0000313" key="1">
    <source>
        <dbReference type="EMBL" id="GGJ78655.1"/>
    </source>
</evidence>
<keyword evidence="2" id="KW-1185">Reference proteome</keyword>
<gene>
    <name evidence="1" type="ORF">GCM10008939_23200</name>
</gene>
<evidence type="ECO:0000313" key="2">
    <source>
        <dbReference type="Proteomes" id="UP000635726"/>
    </source>
</evidence>
<reference evidence="1" key="2">
    <citation type="submission" date="2020-09" db="EMBL/GenBank/DDBJ databases">
        <authorList>
            <person name="Sun Q."/>
            <person name="Ohkuma M."/>
        </authorList>
    </citation>
    <scope>NUCLEOTIDE SEQUENCE</scope>
    <source>
        <strain evidence="1">JCM 14371</strain>
    </source>
</reference>
<dbReference type="EMBL" id="BMOE01000007">
    <property type="protein sequence ID" value="GGJ78655.1"/>
    <property type="molecule type" value="Genomic_DNA"/>
</dbReference>
<organism evidence="1 2">
    <name type="scientific">Deinococcus aquiradiocola</name>
    <dbReference type="NCBI Taxonomy" id="393059"/>
    <lineage>
        <taxon>Bacteria</taxon>
        <taxon>Thermotogati</taxon>
        <taxon>Deinococcota</taxon>
        <taxon>Deinococci</taxon>
        <taxon>Deinococcales</taxon>
        <taxon>Deinococcaceae</taxon>
        <taxon>Deinococcus</taxon>
    </lineage>
</organism>
<reference evidence="1" key="1">
    <citation type="journal article" date="2014" name="Int. J. Syst. Evol. Microbiol.">
        <title>Complete genome sequence of Corynebacterium casei LMG S-19264T (=DSM 44701T), isolated from a smear-ripened cheese.</title>
        <authorList>
            <consortium name="US DOE Joint Genome Institute (JGI-PGF)"/>
            <person name="Walter F."/>
            <person name="Albersmeier A."/>
            <person name="Kalinowski J."/>
            <person name="Ruckert C."/>
        </authorList>
    </citation>
    <scope>NUCLEOTIDE SEQUENCE</scope>
    <source>
        <strain evidence="1">JCM 14371</strain>
    </source>
</reference>
<proteinExistence type="predicted"/>